<dbReference type="InterPro" id="IPR055130">
    <property type="entry name" value="PreP_C"/>
</dbReference>
<dbReference type="SMART" id="SM01264">
    <property type="entry name" value="M16C_associated"/>
    <property type="match status" value="1"/>
</dbReference>
<dbReference type="Proteomes" id="UP000004931">
    <property type="component" value="Unassembled WGS sequence"/>
</dbReference>
<dbReference type="InterPro" id="IPR007863">
    <property type="entry name" value="Peptidase_M16_C"/>
</dbReference>
<dbReference type="Pfam" id="PF22516">
    <property type="entry name" value="PreP_C"/>
    <property type="match status" value="1"/>
</dbReference>
<gene>
    <name evidence="2" type="ORF">GP2143_03623</name>
</gene>
<dbReference type="SUPFAM" id="SSF63411">
    <property type="entry name" value="LuxS/MPP-like metallohydrolase"/>
    <property type="match status" value="4"/>
</dbReference>
<dbReference type="eggNOG" id="COG1026">
    <property type="taxonomic scope" value="Bacteria"/>
</dbReference>
<evidence type="ECO:0000259" key="1">
    <source>
        <dbReference type="SMART" id="SM01264"/>
    </source>
</evidence>
<dbReference type="GO" id="GO:0006508">
    <property type="term" value="P:proteolysis"/>
    <property type="evidence" value="ECO:0007669"/>
    <property type="project" value="InterPro"/>
</dbReference>
<evidence type="ECO:0000313" key="3">
    <source>
        <dbReference type="Proteomes" id="UP000004931"/>
    </source>
</evidence>
<dbReference type="InterPro" id="IPR011249">
    <property type="entry name" value="Metalloenz_LuxS/M16"/>
</dbReference>
<dbReference type="GO" id="GO:0046872">
    <property type="term" value="F:metal ion binding"/>
    <property type="evidence" value="ECO:0007669"/>
    <property type="project" value="InterPro"/>
</dbReference>
<dbReference type="STRING" id="247633.GP2143_03623"/>
<dbReference type="AlphaFoldDB" id="A0YD76"/>
<sequence>MNSATQTNDPTPSHSQHPAFEWVRSQVIDSLKITVEEYRHKTTGAAHYHMAADNDENVFLVALRTVPMDSTGVAHILEHTALCGSERYPVRDPFFMMIRRSLNTFMNAFTSSDWTAYPFASQNRKDFDNLLDVYLDAVFFSRLDEMDFAQEGHRVEFAEPNNTDSDLVYKGVVFNEMKGAMSSVPSTLWQALCKHLYPTTTYHYNSGGEPEDIPNLSYTQLKDFYQSHYHPTNAIFMTYGDISAEEHHQKFEQLALSRFKKLDVNISVPKEKRYLAPVRVHEKYAFDEEGSTEEKTHLVMGWLWGQSANLQDLLQGQLLASVLLDNSNSPLQRVLETTELGNSPSPLCGLEDSMRELTFVCGIEGAHADNCEAIEQLILDTIKEVAEHGVPQEQVESVLHQLELHQREVGGDGYPYGLQIILAAIGNAAHRGDPIAVLNMDPVLEQLHKDIKDPNFIKNLAQKLLVDNPHRVTLTMAPDTELSAQKDAREAAQLEHIKSSLSEEDKQHIVEQANALKQRQEQQDDESILPKVGLEDVPTDTHTVEGTQLTLGQLPAQCFVQGTNGLVYQQILVELPPLPPKLVELLPYYTNALTELGVGEKDYLATQDWQAKVCGSINAFTTIRGAVNDEQNIKGYLVLSAKALVRNQQQQSELMQKTLLSVRFDELPRLRELVGQQRARREQSVTNNGHSLAMSAASSGMSPVAYLSHSLSGLGGIQAAKALDDSLQTEQGLNKYAEKLQQLHQLILKSSKQVLLVAEEDKLVDCQQSIASLWNDSENTENLGHFSPDPIRETRKQLWVANTQVNFCAKSYPTVPVEHTDAAPLTVLGGFLRNGYLHRAIREQGGAYGGGASHDASIAAFRFYSYRDPRLEETIDDFDRSIDWLLETDHGEEPLEQAILGVISGLDKPVSPAGEAKQEFHNSLFGRTHQQRREFREQVLKVSMDDLKRVTEIYLKPDCASMAVITSSAKYEKLADFVSINELEVNIL</sequence>
<dbReference type="Gene3D" id="3.30.830.10">
    <property type="entry name" value="Metalloenzyme, LuxS/M16 peptidase-like"/>
    <property type="match status" value="4"/>
</dbReference>
<keyword evidence="3" id="KW-1185">Reference proteome</keyword>
<organism evidence="2 3">
    <name type="scientific">marine gamma proteobacterium HTCC2143</name>
    <dbReference type="NCBI Taxonomy" id="247633"/>
    <lineage>
        <taxon>Bacteria</taxon>
        <taxon>Pseudomonadati</taxon>
        <taxon>Pseudomonadota</taxon>
        <taxon>Gammaproteobacteria</taxon>
        <taxon>Cellvibrionales</taxon>
        <taxon>Spongiibacteraceae</taxon>
        <taxon>BD1-7 clade</taxon>
    </lineage>
</organism>
<dbReference type="PANTHER" id="PTHR43016:SF13">
    <property type="entry name" value="PRESEQUENCE PROTEASE, MITOCHONDRIAL"/>
    <property type="match status" value="1"/>
</dbReference>
<dbReference type="Pfam" id="PF00675">
    <property type="entry name" value="Peptidase_M16"/>
    <property type="match status" value="1"/>
</dbReference>
<dbReference type="Pfam" id="PF08367">
    <property type="entry name" value="M16C_assoc"/>
    <property type="match status" value="1"/>
</dbReference>
<dbReference type="InterPro" id="IPR013578">
    <property type="entry name" value="Peptidase_M16C_assoc"/>
</dbReference>
<dbReference type="OrthoDB" id="9762027at2"/>
<comment type="caution">
    <text evidence="2">The sequence shown here is derived from an EMBL/GenBank/DDBJ whole genome shotgun (WGS) entry which is preliminary data.</text>
</comment>
<dbReference type="InterPro" id="IPR011765">
    <property type="entry name" value="Pept_M16_N"/>
</dbReference>
<dbReference type="FunFam" id="3.30.830.10:FF:000034">
    <property type="entry name" value="presequence protease 1, chloroplastic/mitochondrial"/>
    <property type="match status" value="1"/>
</dbReference>
<protein>
    <submittedName>
        <fullName evidence="2">Peptidase M16-like protein</fullName>
    </submittedName>
</protein>
<feature type="domain" description="Peptidase M16C associated" evidence="1">
    <location>
        <begin position="476"/>
        <end position="723"/>
    </location>
</feature>
<dbReference type="EMBL" id="AAVT01000004">
    <property type="protein sequence ID" value="EAW31179.1"/>
    <property type="molecule type" value="Genomic_DNA"/>
</dbReference>
<dbReference type="PANTHER" id="PTHR43016">
    <property type="entry name" value="PRESEQUENCE PROTEASE"/>
    <property type="match status" value="1"/>
</dbReference>
<accession>A0YD76</accession>
<evidence type="ECO:0000313" key="2">
    <source>
        <dbReference type="EMBL" id="EAW31179.1"/>
    </source>
</evidence>
<name>A0YD76_9GAMM</name>
<reference evidence="2 3" key="1">
    <citation type="journal article" date="2010" name="J. Bacteriol.">
        <title>Genome sequence of the oligotrophic marine Gammaproteobacterium HTCC2143, isolated from the Oregon Coast.</title>
        <authorList>
            <person name="Oh H.M."/>
            <person name="Kang I."/>
            <person name="Ferriera S."/>
            <person name="Giovannoni S.J."/>
            <person name="Cho J.C."/>
        </authorList>
    </citation>
    <scope>NUCLEOTIDE SEQUENCE [LARGE SCALE GENOMIC DNA]</scope>
    <source>
        <strain evidence="2 3">HTCC2143</strain>
    </source>
</reference>
<proteinExistence type="predicted"/>
<dbReference type="Pfam" id="PF05193">
    <property type="entry name" value="Peptidase_M16_C"/>
    <property type="match status" value="1"/>
</dbReference>